<dbReference type="EMBL" id="QXWK01000013">
    <property type="protein sequence ID" value="NBH61628.1"/>
    <property type="molecule type" value="Genomic_DNA"/>
</dbReference>
<accession>A0A845QNL1</accession>
<comment type="caution">
    <text evidence="1">The sequence shown here is derived from an EMBL/GenBank/DDBJ whole genome shotgun (WGS) entry which is preliminary data.</text>
</comment>
<protein>
    <submittedName>
        <fullName evidence="1">Uncharacterized protein</fullName>
    </submittedName>
</protein>
<gene>
    <name evidence="1" type="ORF">D0435_08190</name>
</gene>
<name>A0A845QNL1_9FIRM</name>
<keyword evidence="2" id="KW-1185">Reference proteome</keyword>
<reference evidence="1 2" key="1">
    <citation type="submission" date="2018-08" db="EMBL/GenBank/DDBJ databases">
        <title>Murine metabolic-syndrome-specific gut microbial biobank.</title>
        <authorList>
            <person name="Liu C."/>
        </authorList>
    </citation>
    <scope>NUCLEOTIDE SEQUENCE [LARGE SCALE GENOMIC DNA]</scope>
    <source>
        <strain evidence="1 2">28</strain>
    </source>
</reference>
<evidence type="ECO:0000313" key="2">
    <source>
        <dbReference type="Proteomes" id="UP000446866"/>
    </source>
</evidence>
<dbReference type="Proteomes" id="UP000446866">
    <property type="component" value="Unassembled WGS sequence"/>
</dbReference>
<organism evidence="1 2">
    <name type="scientific">Anaerotruncus colihominis</name>
    <dbReference type="NCBI Taxonomy" id="169435"/>
    <lineage>
        <taxon>Bacteria</taxon>
        <taxon>Bacillati</taxon>
        <taxon>Bacillota</taxon>
        <taxon>Clostridia</taxon>
        <taxon>Eubacteriales</taxon>
        <taxon>Oscillospiraceae</taxon>
        <taxon>Anaerotruncus</taxon>
    </lineage>
</organism>
<evidence type="ECO:0000313" key="1">
    <source>
        <dbReference type="EMBL" id="NBH61628.1"/>
    </source>
</evidence>
<dbReference type="AlphaFoldDB" id="A0A845QNL1"/>
<proteinExistence type="predicted"/>
<sequence length="64" mass="7921">MEFTLEVLGIVHIFEKRFQNMHEAVHRFRRNSKNMYISLENREPYSDNLHIFADYHENMHSLKR</sequence>